<gene>
    <name evidence="13" type="ORF">LITE_LOCUS29259</name>
</gene>
<dbReference type="GO" id="GO:0008270">
    <property type="term" value="F:zinc ion binding"/>
    <property type="evidence" value="ECO:0007669"/>
    <property type="project" value="UniProtKB-KW"/>
</dbReference>
<evidence type="ECO:0000313" key="14">
    <source>
        <dbReference type="Proteomes" id="UP001154282"/>
    </source>
</evidence>
<evidence type="ECO:0000313" key="13">
    <source>
        <dbReference type="EMBL" id="CAI0447054.1"/>
    </source>
</evidence>
<name>A0AAV0MJT4_9ROSI</name>
<reference evidence="13" key="1">
    <citation type="submission" date="2022-08" db="EMBL/GenBank/DDBJ databases">
        <authorList>
            <person name="Gutierrez-Valencia J."/>
        </authorList>
    </citation>
    <scope>NUCLEOTIDE SEQUENCE</scope>
</reference>
<dbReference type="InterPro" id="IPR031625">
    <property type="entry name" value="SCNM1_acidic"/>
</dbReference>
<dbReference type="AlphaFoldDB" id="A0AAV0MJT4"/>
<evidence type="ECO:0000256" key="2">
    <source>
        <dbReference type="ARBA" id="ARBA00004642"/>
    </source>
</evidence>
<keyword evidence="14" id="KW-1185">Reference proteome</keyword>
<evidence type="ECO:0000259" key="11">
    <source>
        <dbReference type="Pfam" id="PF15803"/>
    </source>
</evidence>
<dbReference type="Pfam" id="PF15805">
    <property type="entry name" value="SCNM1_acidic"/>
    <property type="match status" value="1"/>
</dbReference>
<evidence type="ECO:0000259" key="12">
    <source>
        <dbReference type="Pfam" id="PF15805"/>
    </source>
</evidence>
<feature type="domain" description="Sodium channel modifier 1 acidic C-terminal" evidence="12">
    <location>
        <begin position="190"/>
        <end position="222"/>
    </location>
</feature>
<accession>A0AAV0MJT4</accession>
<keyword evidence="6" id="KW-0747">Spliceosome</keyword>
<evidence type="ECO:0000256" key="10">
    <source>
        <dbReference type="ARBA" id="ARBA00023242"/>
    </source>
</evidence>
<dbReference type="EMBL" id="CAMGYJ010000007">
    <property type="protein sequence ID" value="CAI0447054.1"/>
    <property type="molecule type" value="Genomic_DNA"/>
</dbReference>
<comment type="subcellular location">
    <subcellularLocation>
        <location evidence="1">Nucleus speckle</location>
    </subcellularLocation>
    <subcellularLocation>
        <location evidence="2">Nucleus</location>
        <location evidence="2">Nucleoplasm</location>
    </subcellularLocation>
</comment>
<dbReference type="PANTHER" id="PTHR32297:SF1">
    <property type="entry name" value="SODIUM CHANNEL MODIFIER 1"/>
    <property type="match status" value="1"/>
</dbReference>
<keyword evidence="8" id="KW-0862">Zinc</keyword>
<dbReference type="PANTHER" id="PTHR32297">
    <property type="entry name" value="SODIUM CHANNEL MODIFIER 1"/>
    <property type="match status" value="1"/>
</dbReference>
<feature type="domain" description="Sodium channel modifier 1 zinc-finger" evidence="11">
    <location>
        <begin position="43"/>
        <end position="69"/>
    </location>
</feature>
<sequence length="230" mass="25347">MSVFGGDSWGREAQYRKRKVDDLLTENLHGSSYKKLPSGKFACLVCPHNPVLDSPLMLSMHCKGSRHVAAEAKLKEKEPKTRDEKNKRLAASVSSSAVSSTKLAISSKTVRSAAVIGPLKEQAGKGASEVISLHKNIISVQNKSVNQNCHLSSVGATASTRNNGDGCSFTWTQGFPKQQQSDFPVYRERELKFTEAGWKRDGHGRWYRDENVEFDSDEEDPNISLAGFTS</sequence>
<keyword evidence="5" id="KW-0479">Metal-binding</keyword>
<comment type="caution">
    <text evidence="13">The sequence shown here is derived from an EMBL/GenBank/DDBJ whole genome shotgun (WGS) entry which is preliminary data.</text>
</comment>
<keyword evidence="10" id="KW-0539">Nucleus</keyword>
<protein>
    <recommendedName>
        <fullName evidence="3">Sodium channel modifier 1</fullName>
    </recommendedName>
</protein>
<evidence type="ECO:0000256" key="1">
    <source>
        <dbReference type="ARBA" id="ARBA00004324"/>
    </source>
</evidence>
<dbReference type="InterPro" id="IPR031622">
    <property type="entry name" value="Znf-SCNM1"/>
</dbReference>
<proteinExistence type="predicted"/>
<keyword evidence="7" id="KW-0863">Zinc-finger</keyword>
<dbReference type="Proteomes" id="UP001154282">
    <property type="component" value="Unassembled WGS sequence"/>
</dbReference>
<dbReference type="InterPro" id="IPR033570">
    <property type="entry name" value="SCNM1"/>
</dbReference>
<dbReference type="GO" id="GO:0008380">
    <property type="term" value="P:RNA splicing"/>
    <property type="evidence" value="ECO:0007669"/>
    <property type="project" value="UniProtKB-KW"/>
</dbReference>
<evidence type="ECO:0000256" key="9">
    <source>
        <dbReference type="ARBA" id="ARBA00023187"/>
    </source>
</evidence>
<keyword evidence="9" id="KW-0508">mRNA splicing</keyword>
<evidence type="ECO:0000256" key="7">
    <source>
        <dbReference type="ARBA" id="ARBA00022771"/>
    </source>
</evidence>
<dbReference type="GO" id="GO:0006397">
    <property type="term" value="P:mRNA processing"/>
    <property type="evidence" value="ECO:0007669"/>
    <property type="project" value="UniProtKB-KW"/>
</dbReference>
<evidence type="ECO:0000256" key="4">
    <source>
        <dbReference type="ARBA" id="ARBA00022664"/>
    </source>
</evidence>
<evidence type="ECO:0000256" key="3">
    <source>
        <dbReference type="ARBA" id="ARBA00020620"/>
    </source>
</evidence>
<keyword evidence="4" id="KW-0507">mRNA processing</keyword>
<dbReference type="Pfam" id="PF15803">
    <property type="entry name" value="zf-SCNM1"/>
    <property type="match status" value="1"/>
</dbReference>
<evidence type="ECO:0000256" key="6">
    <source>
        <dbReference type="ARBA" id="ARBA00022728"/>
    </source>
</evidence>
<dbReference type="GO" id="GO:0016607">
    <property type="term" value="C:nuclear speck"/>
    <property type="evidence" value="ECO:0007669"/>
    <property type="project" value="UniProtKB-SubCell"/>
</dbReference>
<evidence type="ECO:0000256" key="8">
    <source>
        <dbReference type="ARBA" id="ARBA00022833"/>
    </source>
</evidence>
<organism evidence="13 14">
    <name type="scientific">Linum tenue</name>
    <dbReference type="NCBI Taxonomy" id="586396"/>
    <lineage>
        <taxon>Eukaryota</taxon>
        <taxon>Viridiplantae</taxon>
        <taxon>Streptophyta</taxon>
        <taxon>Embryophyta</taxon>
        <taxon>Tracheophyta</taxon>
        <taxon>Spermatophyta</taxon>
        <taxon>Magnoliopsida</taxon>
        <taxon>eudicotyledons</taxon>
        <taxon>Gunneridae</taxon>
        <taxon>Pentapetalae</taxon>
        <taxon>rosids</taxon>
        <taxon>fabids</taxon>
        <taxon>Malpighiales</taxon>
        <taxon>Linaceae</taxon>
        <taxon>Linum</taxon>
    </lineage>
</organism>
<dbReference type="GO" id="GO:0005681">
    <property type="term" value="C:spliceosomal complex"/>
    <property type="evidence" value="ECO:0007669"/>
    <property type="project" value="UniProtKB-KW"/>
</dbReference>
<evidence type="ECO:0000256" key="5">
    <source>
        <dbReference type="ARBA" id="ARBA00022723"/>
    </source>
</evidence>